<sequence>MEFKLDVHSHTIASGHAFGTVKEMAHAAAESGFDLFGITEHAKGIPGTCSDVYFKNLRVLPRQMYGIEMMFGSEINIIDYNGRLSLDDDLMEEFLDIRIAGIHDLCYKVGNREQNTAAYLGAMKHPLVDIISHPDDGKIPIDYKTLVMGAKETKTLLEVNNSSLCPESFRINARENYYEMLDLCRKHNVPVIVNSDAHTPYAVGDLNEAEKLLKEIDFPEELVVNRSVKTFKEALQKKRK</sequence>
<dbReference type="InterPro" id="IPR016195">
    <property type="entry name" value="Pol/histidinol_Pase-like"/>
</dbReference>
<dbReference type="Proteomes" id="UP000298653">
    <property type="component" value="Chromosome"/>
</dbReference>
<dbReference type="Gene3D" id="3.20.20.140">
    <property type="entry name" value="Metal-dependent hydrolases"/>
    <property type="match status" value="1"/>
</dbReference>
<dbReference type="Pfam" id="PF02811">
    <property type="entry name" value="PHP"/>
    <property type="match status" value="1"/>
</dbReference>
<dbReference type="InterPro" id="IPR003141">
    <property type="entry name" value="Pol/His_phosphatase_N"/>
</dbReference>
<keyword evidence="3" id="KW-1185">Reference proteome</keyword>
<dbReference type="SMART" id="SM00481">
    <property type="entry name" value="POLIIIAc"/>
    <property type="match status" value="1"/>
</dbReference>
<dbReference type="RefSeq" id="WP_137329045.1">
    <property type="nucleotide sequence ID" value="NZ_CP040058.1"/>
</dbReference>
<dbReference type="CDD" id="cd07437">
    <property type="entry name" value="PHP_HisPPase_Ycdx_like"/>
    <property type="match status" value="1"/>
</dbReference>
<reference evidence="2 3" key="1">
    <citation type="submission" date="2019-05" db="EMBL/GenBank/DDBJ databases">
        <title>Complete genome sequencing of Anaerostipes rhamnosivorans.</title>
        <authorList>
            <person name="Bui T.P.N."/>
            <person name="de Vos W.M."/>
        </authorList>
    </citation>
    <scope>NUCLEOTIDE SEQUENCE [LARGE SCALE GENOMIC DNA]</scope>
    <source>
        <strain evidence="2 3">1y2</strain>
    </source>
</reference>
<dbReference type="PANTHER" id="PTHR36928:SF1">
    <property type="entry name" value="PHOSPHATASE YCDX-RELATED"/>
    <property type="match status" value="1"/>
</dbReference>
<evidence type="ECO:0000313" key="2">
    <source>
        <dbReference type="EMBL" id="QCP35718.1"/>
    </source>
</evidence>
<keyword evidence="2" id="KW-0378">Hydrolase</keyword>
<feature type="domain" description="Polymerase/histidinol phosphatase N-terminal" evidence="1">
    <location>
        <begin position="5"/>
        <end position="79"/>
    </location>
</feature>
<dbReference type="SUPFAM" id="SSF89550">
    <property type="entry name" value="PHP domain-like"/>
    <property type="match status" value="1"/>
</dbReference>
<organism evidence="2 3">
    <name type="scientific">Anaerostipes rhamnosivorans</name>
    <dbReference type="NCBI Taxonomy" id="1229621"/>
    <lineage>
        <taxon>Bacteria</taxon>
        <taxon>Bacillati</taxon>
        <taxon>Bacillota</taxon>
        <taxon>Clostridia</taxon>
        <taxon>Lachnospirales</taxon>
        <taxon>Lachnospiraceae</taxon>
        <taxon>Anaerostipes</taxon>
    </lineage>
</organism>
<gene>
    <name evidence="2" type="ORF">AR1Y2_2264</name>
</gene>
<dbReference type="InterPro" id="IPR004013">
    <property type="entry name" value="PHP_dom"/>
</dbReference>
<dbReference type="KEGG" id="arf:AR1Y2_2264"/>
<dbReference type="NCBIfam" id="NF006702">
    <property type="entry name" value="PRK09248.1"/>
    <property type="match status" value="1"/>
</dbReference>
<accession>A0A4P8IDD5</accession>
<evidence type="ECO:0000259" key="1">
    <source>
        <dbReference type="SMART" id="SM00481"/>
    </source>
</evidence>
<proteinExistence type="predicted"/>
<evidence type="ECO:0000313" key="3">
    <source>
        <dbReference type="Proteomes" id="UP000298653"/>
    </source>
</evidence>
<dbReference type="AlphaFoldDB" id="A0A4P8IDD5"/>
<dbReference type="OrthoDB" id="9808747at2"/>
<name>A0A4P8IDD5_9FIRM</name>
<dbReference type="PANTHER" id="PTHR36928">
    <property type="entry name" value="PHOSPHATASE YCDX-RELATED"/>
    <property type="match status" value="1"/>
</dbReference>
<dbReference type="EMBL" id="CP040058">
    <property type="protein sequence ID" value="QCP35718.1"/>
    <property type="molecule type" value="Genomic_DNA"/>
</dbReference>
<dbReference type="GO" id="GO:0042578">
    <property type="term" value="F:phosphoric ester hydrolase activity"/>
    <property type="evidence" value="ECO:0007669"/>
    <property type="project" value="TreeGrafter"/>
</dbReference>
<dbReference type="InterPro" id="IPR050243">
    <property type="entry name" value="PHP_phosphatase"/>
</dbReference>
<dbReference type="GO" id="GO:0008270">
    <property type="term" value="F:zinc ion binding"/>
    <property type="evidence" value="ECO:0007669"/>
    <property type="project" value="TreeGrafter"/>
</dbReference>
<protein>
    <submittedName>
        <fullName evidence="2">Putative histidinol phosphatase and related hydrolases of the PHP family</fullName>
    </submittedName>
</protein>
<dbReference type="GO" id="GO:0005829">
    <property type="term" value="C:cytosol"/>
    <property type="evidence" value="ECO:0007669"/>
    <property type="project" value="TreeGrafter"/>
</dbReference>